<comment type="caution">
    <text evidence="1">The sequence shown here is derived from an EMBL/GenBank/DDBJ whole genome shotgun (WGS) entry which is preliminary data.</text>
</comment>
<proteinExistence type="predicted"/>
<dbReference type="EMBL" id="QPFP01000001">
    <property type="protein sequence ID" value="TEB39848.1"/>
    <property type="molecule type" value="Genomic_DNA"/>
</dbReference>
<evidence type="ECO:0000313" key="1">
    <source>
        <dbReference type="EMBL" id="TEB39848.1"/>
    </source>
</evidence>
<dbReference type="Proteomes" id="UP000298030">
    <property type="component" value="Unassembled WGS sequence"/>
</dbReference>
<organism evidence="1 2">
    <name type="scientific">Coprinellus micaceus</name>
    <name type="common">Glistening ink-cap mushroom</name>
    <name type="synonym">Coprinus micaceus</name>
    <dbReference type="NCBI Taxonomy" id="71717"/>
    <lineage>
        <taxon>Eukaryota</taxon>
        <taxon>Fungi</taxon>
        <taxon>Dikarya</taxon>
        <taxon>Basidiomycota</taxon>
        <taxon>Agaricomycotina</taxon>
        <taxon>Agaricomycetes</taxon>
        <taxon>Agaricomycetidae</taxon>
        <taxon>Agaricales</taxon>
        <taxon>Agaricineae</taxon>
        <taxon>Psathyrellaceae</taxon>
        <taxon>Coprinellus</taxon>
    </lineage>
</organism>
<reference evidence="1 2" key="1">
    <citation type="journal article" date="2019" name="Nat. Ecol. Evol.">
        <title>Megaphylogeny resolves global patterns of mushroom evolution.</title>
        <authorList>
            <person name="Varga T."/>
            <person name="Krizsan K."/>
            <person name="Foldi C."/>
            <person name="Dima B."/>
            <person name="Sanchez-Garcia M."/>
            <person name="Sanchez-Ramirez S."/>
            <person name="Szollosi G.J."/>
            <person name="Szarkandi J.G."/>
            <person name="Papp V."/>
            <person name="Albert L."/>
            <person name="Andreopoulos W."/>
            <person name="Angelini C."/>
            <person name="Antonin V."/>
            <person name="Barry K.W."/>
            <person name="Bougher N.L."/>
            <person name="Buchanan P."/>
            <person name="Buyck B."/>
            <person name="Bense V."/>
            <person name="Catcheside P."/>
            <person name="Chovatia M."/>
            <person name="Cooper J."/>
            <person name="Damon W."/>
            <person name="Desjardin D."/>
            <person name="Finy P."/>
            <person name="Geml J."/>
            <person name="Haridas S."/>
            <person name="Hughes K."/>
            <person name="Justo A."/>
            <person name="Karasinski D."/>
            <person name="Kautmanova I."/>
            <person name="Kiss B."/>
            <person name="Kocsube S."/>
            <person name="Kotiranta H."/>
            <person name="LaButti K.M."/>
            <person name="Lechner B.E."/>
            <person name="Liimatainen K."/>
            <person name="Lipzen A."/>
            <person name="Lukacs Z."/>
            <person name="Mihaltcheva S."/>
            <person name="Morgado L.N."/>
            <person name="Niskanen T."/>
            <person name="Noordeloos M.E."/>
            <person name="Ohm R.A."/>
            <person name="Ortiz-Santana B."/>
            <person name="Ovrebo C."/>
            <person name="Racz N."/>
            <person name="Riley R."/>
            <person name="Savchenko A."/>
            <person name="Shiryaev A."/>
            <person name="Soop K."/>
            <person name="Spirin V."/>
            <person name="Szebenyi C."/>
            <person name="Tomsovsky M."/>
            <person name="Tulloss R.E."/>
            <person name="Uehling J."/>
            <person name="Grigoriev I.V."/>
            <person name="Vagvolgyi C."/>
            <person name="Papp T."/>
            <person name="Martin F.M."/>
            <person name="Miettinen O."/>
            <person name="Hibbett D.S."/>
            <person name="Nagy L.G."/>
        </authorList>
    </citation>
    <scope>NUCLEOTIDE SEQUENCE [LARGE SCALE GENOMIC DNA]</scope>
    <source>
        <strain evidence="1 2">FP101781</strain>
    </source>
</reference>
<evidence type="ECO:0000313" key="2">
    <source>
        <dbReference type="Proteomes" id="UP000298030"/>
    </source>
</evidence>
<keyword evidence="2" id="KW-1185">Reference proteome</keyword>
<name>A0A4Y7U1C1_COPMI</name>
<dbReference type="AlphaFoldDB" id="A0A4Y7U1C1"/>
<sequence length="51" mass="6177">MKKHQSAMHSDRWVRAAEHSRGKRTELTFRACFSRHAMRTWGKLMQYHIGY</sequence>
<accession>A0A4Y7U1C1</accession>
<gene>
    <name evidence="1" type="ORF">FA13DRAFT_1724062</name>
</gene>
<protein>
    <submittedName>
        <fullName evidence="1">Uncharacterized protein</fullName>
    </submittedName>
</protein>